<protein>
    <submittedName>
        <fullName evidence="2">Uncharacterized protein</fullName>
    </submittedName>
</protein>
<gene>
    <name evidence="2" type="ORF">UH38_15045</name>
</gene>
<keyword evidence="1" id="KW-0472">Membrane</keyword>
<evidence type="ECO:0000313" key="3">
    <source>
        <dbReference type="Proteomes" id="UP000032452"/>
    </source>
</evidence>
<keyword evidence="3" id="KW-1185">Reference proteome</keyword>
<evidence type="ECO:0000313" key="2">
    <source>
        <dbReference type="EMBL" id="KJH70911.1"/>
    </source>
</evidence>
<dbReference type="RefSeq" id="WP_052672399.1">
    <property type="nucleotide sequence ID" value="NZ_CAWMDP010000001.1"/>
</dbReference>
<dbReference type="EMBL" id="JYON01000016">
    <property type="protein sequence ID" value="KJH70911.1"/>
    <property type="molecule type" value="Genomic_DNA"/>
</dbReference>
<feature type="transmembrane region" description="Helical" evidence="1">
    <location>
        <begin position="6"/>
        <end position="23"/>
    </location>
</feature>
<dbReference type="OrthoDB" id="486403at2"/>
<accession>A0A0D8ZUJ7</accession>
<proteinExistence type="predicted"/>
<keyword evidence="1" id="KW-0812">Transmembrane</keyword>
<reference evidence="2 3" key="1">
    <citation type="submission" date="2015-02" db="EMBL/GenBank/DDBJ databases">
        <title>Draft genome of a novel marine cyanobacterium (Chroococcales) isolated from South Atlantic Ocean.</title>
        <authorList>
            <person name="Rigonato J."/>
            <person name="Alvarenga D.O."/>
            <person name="Branco L.H."/>
            <person name="Varani A.M."/>
            <person name="Brandini F.P."/>
            <person name="Fiore M.F."/>
        </authorList>
    </citation>
    <scope>NUCLEOTIDE SEQUENCE [LARGE SCALE GENOMIC DNA]</scope>
    <source>
        <strain evidence="2 3">CENA595</strain>
    </source>
</reference>
<keyword evidence="1" id="KW-1133">Transmembrane helix</keyword>
<comment type="caution">
    <text evidence="2">The sequence shown here is derived from an EMBL/GenBank/DDBJ whole genome shotgun (WGS) entry which is preliminary data.</text>
</comment>
<organism evidence="2 3">
    <name type="scientific">Aliterella atlantica CENA595</name>
    <dbReference type="NCBI Taxonomy" id="1618023"/>
    <lineage>
        <taxon>Bacteria</taxon>
        <taxon>Bacillati</taxon>
        <taxon>Cyanobacteriota</taxon>
        <taxon>Cyanophyceae</taxon>
        <taxon>Chroococcidiopsidales</taxon>
        <taxon>Aliterellaceae</taxon>
        <taxon>Aliterella</taxon>
    </lineage>
</organism>
<dbReference type="AlphaFoldDB" id="A0A0D8ZUJ7"/>
<dbReference type="Proteomes" id="UP000032452">
    <property type="component" value="Unassembled WGS sequence"/>
</dbReference>
<dbReference type="STRING" id="1618023.UH38_15045"/>
<name>A0A0D8ZUJ7_9CYAN</name>
<sequence>MTIGILKILATSALLVGVGYILWRSQSPYTRVKCRSKFKRYFNTGTTQTYYGQEERVSIERASGKLQKKLLLLLNGDALAATRLMELAKARNPHKSVNWCAEKVIFDLQRDRGRY</sequence>
<evidence type="ECO:0000256" key="1">
    <source>
        <dbReference type="SAM" id="Phobius"/>
    </source>
</evidence>